<comment type="caution">
    <text evidence="1">The sequence shown here is derived from an EMBL/GenBank/DDBJ whole genome shotgun (WGS) entry which is preliminary data.</text>
</comment>
<dbReference type="PANTHER" id="PTHR47017">
    <property type="entry name" value="ACYL-COA"/>
    <property type="match status" value="1"/>
</dbReference>
<dbReference type="Gene3D" id="3.40.630.30">
    <property type="match status" value="1"/>
</dbReference>
<proteinExistence type="predicted"/>
<sequence>MNLRTNIYSSISEIDSIGWNACSEDEPYLRHEFFLALEHSINLAEKGIKPVYITMTDQSGKIFACAPAAMKWGNKREFGPEINWLNKGIERHCFNWPKLQVGVPLFPVTGPRLLTLKGEKEQYIKKLLIQALYDITNSNPSIQALNIMHTQPEDADILEKEGWLISQEESSVWYNNNFSSFDHYVASIGHRKRRMMRLDRSSIYDNGIKILTHRGEDIDINFWHEFYLGYEKVCTSHQCKPWLTTAFFEQLHRRIPNSILTFSAYKDNVFLGGVFCLLSKSSLHVQTWSMSKNTPNLCFELVCYKPIEYAIENNIKFINTSVSASHKNYRGFQSEKVVNAHWFCNKELKEIARITLGNKSDYV</sequence>
<dbReference type="Pfam" id="PF04339">
    <property type="entry name" value="FemAB_like"/>
    <property type="match status" value="1"/>
</dbReference>
<reference evidence="1 2" key="1">
    <citation type="submission" date="2017-01" db="EMBL/GenBank/DDBJ databases">
        <title>Genome Sequencing of a Marine Spirillum, Oceanospirillum multiglobuliferum ATCC 33336, from Japan.</title>
        <authorList>
            <person name="Carney J.G."/>
            <person name="Trachtenberg A.M."/>
            <person name="Rheaume B.A."/>
            <person name="Linnane J.D."/>
            <person name="Pitts N.L."/>
            <person name="Mykles D.L."/>
            <person name="Maclea K.S."/>
        </authorList>
    </citation>
    <scope>NUCLEOTIDE SEQUENCE [LARGE SCALE GENOMIC DNA]</scope>
    <source>
        <strain evidence="1 2">ATCC 33336</strain>
    </source>
</reference>
<evidence type="ECO:0000313" key="2">
    <source>
        <dbReference type="Proteomes" id="UP000191418"/>
    </source>
</evidence>
<dbReference type="SUPFAM" id="SSF55729">
    <property type="entry name" value="Acyl-CoA N-acyltransferases (Nat)"/>
    <property type="match status" value="1"/>
</dbReference>
<keyword evidence="2" id="KW-1185">Reference proteome</keyword>
<dbReference type="Proteomes" id="UP000191418">
    <property type="component" value="Unassembled WGS sequence"/>
</dbReference>
<name>A0A1T4RB76_9GAMM</name>
<dbReference type="OrthoDB" id="9776898at2"/>
<evidence type="ECO:0000313" key="1">
    <source>
        <dbReference type="EMBL" id="OPX55153.1"/>
    </source>
</evidence>
<dbReference type="PANTHER" id="PTHR47017:SF1">
    <property type="entry name" value="ACYL-COA"/>
    <property type="match status" value="1"/>
</dbReference>
<gene>
    <name evidence="1" type="ORF">BTE48_10335</name>
</gene>
<dbReference type="EMBL" id="MTSM01000012">
    <property type="protein sequence ID" value="OPX55153.1"/>
    <property type="molecule type" value="Genomic_DNA"/>
</dbReference>
<dbReference type="InterPro" id="IPR016181">
    <property type="entry name" value="Acyl_CoA_acyltransferase"/>
</dbReference>
<dbReference type="InterPro" id="IPR007434">
    <property type="entry name" value="FemAB-like"/>
</dbReference>
<organism evidence="1 2">
    <name type="scientific">Oceanospirillum multiglobuliferum</name>
    <dbReference type="NCBI Taxonomy" id="64969"/>
    <lineage>
        <taxon>Bacteria</taxon>
        <taxon>Pseudomonadati</taxon>
        <taxon>Pseudomonadota</taxon>
        <taxon>Gammaproteobacteria</taxon>
        <taxon>Oceanospirillales</taxon>
        <taxon>Oceanospirillaceae</taxon>
        <taxon>Oceanospirillum</taxon>
    </lineage>
</organism>
<dbReference type="STRING" id="64969.SAMN02745127_02257"/>
<dbReference type="RefSeq" id="WP_078745827.1">
    <property type="nucleotide sequence ID" value="NZ_FUXG01000015.1"/>
</dbReference>
<protein>
    <recommendedName>
        <fullName evidence="3">GNAT family N-acetyltransferase</fullName>
    </recommendedName>
</protein>
<accession>A0A1T4RB76</accession>
<evidence type="ECO:0008006" key="3">
    <source>
        <dbReference type="Google" id="ProtNLM"/>
    </source>
</evidence>
<dbReference type="AlphaFoldDB" id="A0A1T4RB76"/>